<dbReference type="GO" id="GO:0009395">
    <property type="term" value="P:phospholipid catabolic process"/>
    <property type="evidence" value="ECO:0007669"/>
    <property type="project" value="TreeGrafter"/>
</dbReference>
<name>A0AAD9I5Z6_9PEZI</name>
<dbReference type="PANTHER" id="PTHR31956">
    <property type="entry name" value="NON-SPECIFIC PHOSPHOLIPASE C4-RELATED"/>
    <property type="match status" value="1"/>
</dbReference>
<dbReference type="EMBL" id="JAQQPM010000005">
    <property type="protein sequence ID" value="KAK2071884.1"/>
    <property type="molecule type" value="Genomic_DNA"/>
</dbReference>
<keyword evidence="2" id="KW-0732">Signal</keyword>
<dbReference type="InterPro" id="IPR007312">
    <property type="entry name" value="Phosphoesterase"/>
</dbReference>
<dbReference type="Pfam" id="PF04185">
    <property type="entry name" value="Phosphoesterase"/>
    <property type="match status" value="1"/>
</dbReference>
<dbReference type="FunFam" id="3.40.720.10:FF:000064">
    <property type="entry name" value="Probable acid phosphatase Pho610"/>
    <property type="match status" value="1"/>
</dbReference>
<feature type="signal peptide" evidence="2">
    <location>
        <begin position="1"/>
        <end position="20"/>
    </location>
</feature>
<proteinExistence type="predicted"/>
<protein>
    <recommendedName>
        <fullName evidence="5">Acid phosphatase</fullName>
    </recommendedName>
</protein>
<dbReference type="AlphaFoldDB" id="A0AAD9I5Z6"/>
<dbReference type="Gene3D" id="3.40.720.10">
    <property type="entry name" value="Alkaline Phosphatase, subunit A"/>
    <property type="match status" value="1"/>
</dbReference>
<dbReference type="InterPro" id="IPR017850">
    <property type="entry name" value="Alkaline_phosphatase_core_sf"/>
</dbReference>
<organism evidence="3 4">
    <name type="scientific">Phyllachora maydis</name>
    <dbReference type="NCBI Taxonomy" id="1825666"/>
    <lineage>
        <taxon>Eukaryota</taxon>
        <taxon>Fungi</taxon>
        <taxon>Dikarya</taxon>
        <taxon>Ascomycota</taxon>
        <taxon>Pezizomycotina</taxon>
        <taxon>Sordariomycetes</taxon>
        <taxon>Sordariomycetidae</taxon>
        <taxon>Phyllachorales</taxon>
        <taxon>Phyllachoraceae</taxon>
        <taxon>Phyllachora</taxon>
    </lineage>
</organism>
<evidence type="ECO:0000313" key="3">
    <source>
        <dbReference type="EMBL" id="KAK2071884.1"/>
    </source>
</evidence>
<dbReference type="PANTHER" id="PTHR31956:SF15">
    <property type="entry name" value="ACID PHOSPHATASE PHOA"/>
    <property type="match status" value="1"/>
</dbReference>
<comment type="caution">
    <text evidence="3">The sequence shown here is derived from an EMBL/GenBank/DDBJ whole genome shotgun (WGS) entry which is preliminary data.</text>
</comment>
<dbReference type="Proteomes" id="UP001217918">
    <property type="component" value="Unassembled WGS sequence"/>
</dbReference>
<keyword evidence="4" id="KW-1185">Reference proteome</keyword>
<keyword evidence="1" id="KW-0378">Hydrolase</keyword>
<reference evidence="3" key="1">
    <citation type="journal article" date="2023" name="Mol. Plant Microbe Interact.">
        <title>Elucidating the Obligate Nature and Biological Capacity of an Invasive Fungal Corn Pathogen.</title>
        <authorList>
            <person name="MacCready J.S."/>
            <person name="Roggenkamp E.M."/>
            <person name="Gdanetz K."/>
            <person name="Chilvers M.I."/>
        </authorList>
    </citation>
    <scope>NUCLEOTIDE SEQUENCE</scope>
    <source>
        <strain evidence="3">PM02</strain>
    </source>
</reference>
<evidence type="ECO:0000256" key="2">
    <source>
        <dbReference type="SAM" id="SignalP"/>
    </source>
</evidence>
<evidence type="ECO:0000256" key="1">
    <source>
        <dbReference type="ARBA" id="ARBA00022801"/>
    </source>
</evidence>
<evidence type="ECO:0000313" key="4">
    <source>
        <dbReference type="Proteomes" id="UP001217918"/>
    </source>
</evidence>
<gene>
    <name evidence="3" type="ORF">P8C59_006272</name>
</gene>
<feature type="chain" id="PRO_5041981301" description="Acid phosphatase" evidence="2">
    <location>
        <begin position="21"/>
        <end position="390"/>
    </location>
</feature>
<accession>A0AAD9I5Z6</accession>
<evidence type="ECO:0008006" key="5">
    <source>
        <dbReference type="Google" id="ProtNLM"/>
    </source>
</evidence>
<dbReference type="GO" id="GO:0016788">
    <property type="term" value="F:hydrolase activity, acting on ester bonds"/>
    <property type="evidence" value="ECO:0007669"/>
    <property type="project" value="InterPro"/>
</dbReference>
<sequence length="390" mass="42644">MVRVRGRLTALLLAVRLVSAAPELVPGQAFDRLITIWLENQDFDRVTVDANIGDLKRQGLFLTRFFAQTHPSQPNYLATVGGDYFGLDHDSPVRVPENVSTIADLLEDRQISWAGYFEDMPGPGYMAEASDGHTGNGGWDYVRKHNPFVSYDSVSGNGSRLLNLQSFADFQRALDADELPQFVFPTPNVMNDGHNTTLKYATDWSIAFLRPLLASPSLAATRTLIMLTYDESETYAKPNHIATLLLGSAVPAALRGTHDDTFYTHYSLLSTMELNWQLCHLGRYDVGANVFAFVADLAGSTAKNREPSNAPSVDNSISYPGPLHSDLAKRTAWPPPNLELIGPGGKPVLDTIRLAWEADAEADTPYDGSGNVFDGAKNAPVYKKPAVNAA</sequence>